<protein>
    <submittedName>
        <fullName evidence="1">Uncharacterized protein</fullName>
    </submittedName>
</protein>
<name>D5EGE1_AMICL</name>
<keyword evidence="2" id="KW-1185">Reference proteome</keyword>
<dbReference type="HOGENOM" id="CLU_657097_0_0_0"/>
<organism evidence="1 2">
    <name type="scientific">Aminobacterium colombiense (strain DSM 12261 / ALA-1)</name>
    <dbReference type="NCBI Taxonomy" id="572547"/>
    <lineage>
        <taxon>Bacteria</taxon>
        <taxon>Thermotogati</taxon>
        <taxon>Synergistota</taxon>
        <taxon>Synergistia</taxon>
        <taxon>Synergistales</taxon>
        <taxon>Aminobacteriaceae</taxon>
        <taxon>Aminobacterium</taxon>
    </lineage>
</organism>
<evidence type="ECO:0000313" key="2">
    <source>
        <dbReference type="Proteomes" id="UP000002366"/>
    </source>
</evidence>
<proteinExistence type="predicted"/>
<dbReference type="AlphaFoldDB" id="D5EGE1"/>
<dbReference type="eggNOG" id="ENOG502Z7NP">
    <property type="taxonomic scope" value="Bacteria"/>
</dbReference>
<accession>D5EGE1</accession>
<reference evidence="1 2" key="1">
    <citation type="journal article" date="2010" name="Stand. Genomic Sci.">
        <title>Complete genome sequence of Aminobacterium colombiense type strain (ALA-1).</title>
        <authorList>
            <person name="Chertkov O."/>
            <person name="Sikorski J."/>
            <person name="Brambilla E."/>
            <person name="Lapidus A."/>
            <person name="Copeland A."/>
            <person name="Glavina Del Rio T."/>
            <person name="Nolan M."/>
            <person name="Lucas S."/>
            <person name="Tice H."/>
            <person name="Cheng J.F."/>
            <person name="Han C."/>
            <person name="Detter J.C."/>
            <person name="Bruce D."/>
            <person name="Tapia R."/>
            <person name="Goodwin L."/>
            <person name="Pitluck S."/>
            <person name="Liolios K."/>
            <person name="Ivanova N."/>
            <person name="Mavromatis K."/>
            <person name="Ovchinnikova G."/>
            <person name="Pati A."/>
            <person name="Chen A."/>
            <person name="Palaniappan K."/>
            <person name="Land M."/>
            <person name="Hauser L."/>
            <person name="Chang Y.J."/>
            <person name="Jeffries C.D."/>
            <person name="Spring S."/>
            <person name="Rohde M."/>
            <person name="Goker M."/>
            <person name="Bristow J."/>
            <person name="Eisen J.A."/>
            <person name="Markowitz V."/>
            <person name="Hugenholtz P."/>
            <person name="Kyrpides N.C."/>
            <person name="Klenk H.P."/>
        </authorList>
    </citation>
    <scope>NUCLEOTIDE SEQUENCE [LARGE SCALE GENOMIC DNA]</scope>
    <source>
        <strain evidence="2">DSM 12261 / ALA-1</strain>
    </source>
</reference>
<dbReference type="EMBL" id="CP001997">
    <property type="protein sequence ID" value="ADE57623.1"/>
    <property type="molecule type" value="Genomic_DNA"/>
</dbReference>
<sequence>MTRKSRAVAAAFLAAALLFMSLPLYGAVHIEGMPAWMAESAEKSLSAVWGEMDTSISLSERFKMLTLVADRLLTGYVFRSPRYRNNQVEVKAHAEEALAWEVELQMPSLPSPGDKWFQEDTVSLPALIHSHIDGVPLAALAWADTALKREIRSLTETRAPGWDIAVFVELPANAKSNILKVSFLPQQPFVLAVTPSVQSGSLPVAFQSDLKDNLQSGLFPIVGLPVEWVSHHKNDIEKLAEKALEDRNIVVNSKAKVSVDFRPAQISRADALVESSRFTVQAWAAAYGGTDDKYPEVGLHIGRKSLPVSGWDVELYGEWILSTNDFDLESRWGARWKVHPRMLLGAELAYPGGEVWWRFWFTGKVKEPYAWWRFSEDSYSNFGVGYRINEFLSIELHYDERDEDQWSIRAVGNL</sequence>
<dbReference type="STRING" id="572547.Amico_1506"/>
<evidence type="ECO:0000313" key="1">
    <source>
        <dbReference type="EMBL" id="ADE57623.1"/>
    </source>
</evidence>
<dbReference type="RefSeq" id="WP_013048886.1">
    <property type="nucleotide sequence ID" value="NC_014011.1"/>
</dbReference>
<dbReference type="Proteomes" id="UP000002366">
    <property type="component" value="Chromosome"/>
</dbReference>
<dbReference type="KEGG" id="aco:Amico_1506"/>
<dbReference type="OrthoDB" id="1970at2"/>
<gene>
    <name evidence="1" type="ordered locus">Amico_1506</name>
</gene>